<dbReference type="Proteomes" id="UP000800040">
    <property type="component" value="Unassembled WGS sequence"/>
</dbReference>
<organism evidence="2 3">
    <name type="scientific">Decorospora gaudefroyi</name>
    <dbReference type="NCBI Taxonomy" id="184978"/>
    <lineage>
        <taxon>Eukaryota</taxon>
        <taxon>Fungi</taxon>
        <taxon>Dikarya</taxon>
        <taxon>Ascomycota</taxon>
        <taxon>Pezizomycotina</taxon>
        <taxon>Dothideomycetes</taxon>
        <taxon>Pleosporomycetidae</taxon>
        <taxon>Pleosporales</taxon>
        <taxon>Pleosporineae</taxon>
        <taxon>Pleosporaceae</taxon>
        <taxon>Decorospora</taxon>
    </lineage>
</organism>
<accession>A0A6A5KGV5</accession>
<feature type="region of interest" description="Disordered" evidence="1">
    <location>
        <begin position="201"/>
        <end position="225"/>
    </location>
</feature>
<sequence>MTRKRVVILGNWETLPRRLAAGGFVIRPTESVQDGQGSLGAQEQKLACRHAGGRQELLHRDMVDGCGRSKCSVAGGAWVATGARENLCKGRRRALVGEGRCEAAKRTSFARDPFAEAWCWARKERGELLPNAERHGELIPASALADSRAISSESGRGKSRWAMGDGRWAMGGASHCNNNQHHRLVAVPICCSSAAVSVSGAGDDDVARRTGRSQQNAAAGTVGSR</sequence>
<keyword evidence="3" id="KW-1185">Reference proteome</keyword>
<gene>
    <name evidence="2" type="ORF">BDW02DRAFT_578954</name>
</gene>
<dbReference type="EMBL" id="ML975290">
    <property type="protein sequence ID" value="KAF1835229.1"/>
    <property type="molecule type" value="Genomic_DNA"/>
</dbReference>
<evidence type="ECO:0000313" key="3">
    <source>
        <dbReference type="Proteomes" id="UP000800040"/>
    </source>
</evidence>
<evidence type="ECO:0000313" key="2">
    <source>
        <dbReference type="EMBL" id="KAF1835229.1"/>
    </source>
</evidence>
<name>A0A6A5KGV5_9PLEO</name>
<proteinExistence type="predicted"/>
<evidence type="ECO:0000256" key="1">
    <source>
        <dbReference type="SAM" id="MobiDB-lite"/>
    </source>
</evidence>
<protein>
    <submittedName>
        <fullName evidence="2">Uncharacterized protein</fullName>
    </submittedName>
</protein>
<reference evidence="2" key="1">
    <citation type="submission" date="2020-01" db="EMBL/GenBank/DDBJ databases">
        <authorList>
            <consortium name="DOE Joint Genome Institute"/>
            <person name="Haridas S."/>
            <person name="Albert R."/>
            <person name="Binder M."/>
            <person name="Bloem J."/>
            <person name="Labutti K."/>
            <person name="Salamov A."/>
            <person name="Andreopoulos B."/>
            <person name="Baker S.E."/>
            <person name="Barry K."/>
            <person name="Bills G."/>
            <person name="Bluhm B.H."/>
            <person name="Cannon C."/>
            <person name="Castanera R."/>
            <person name="Culley D.E."/>
            <person name="Daum C."/>
            <person name="Ezra D."/>
            <person name="Gonzalez J.B."/>
            <person name="Henrissat B."/>
            <person name="Kuo A."/>
            <person name="Liang C."/>
            <person name="Lipzen A."/>
            <person name="Lutzoni F."/>
            <person name="Magnuson J."/>
            <person name="Mondo S."/>
            <person name="Nolan M."/>
            <person name="Ohm R."/>
            <person name="Pangilinan J."/>
            <person name="Park H.-J."/>
            <person name="Ramirez L."/>
            <person name="Alfaro M."/>
            <person name="Sun H."/>
            <person name="Tritt A."/>
            <person name="Yoshinaga Y."/>
            <person name="Zwiers L.-H."/>
            <person name="Turgeon B.G."/>
            <person name="Goodwin S.B."/>
            <person name="Spatafora J.W."/>
            <person name="Crous P.W."/>
            <person name="Grigoriev I.V."/>
        </authorList>
    </citation>
    <scope>NUCLEOTIDE SEQUENCE</scope>
    <source>
        <strain evidence="2">P77</strain>
    </source>
</reference>
<dbReference type="AlphaFoldDB" id="A0A6A5KGV5"/>
<feature type="compositionally biased region" description="Polar residues" evidence="1">
    <location>
        <begin position="212"/>
        <end position="225"/>
    </location>
</feature>